<protein>
    <submittedName>
        <fullName evidence="1">Unannotated protein</fullName>
    </submittedName>
</protein>
<organism evidence="1">
    <name type="scientific">freshwater metagenome</name>
    <dbReference type="NCBI Taxonomy" id="449393"/>
    <lineage>
        <taxon>unclassified sequences</taxon>
        <taxon>metagenomes</taxon>
        <taxon>ecological metagenomes</taxon>
    </lineage>
</organism>
<proteinExistence type="predicted"/>
<sequence length="126" mass="14354">MCWVVGLCDVLGVRLFKQIDATNVINVTLGREDVMSRPRANRIEHALMVRCFVPHAGVHDDSAVVGEDHVRRRRARRSVDEAVDDWVRRIVIDRSQQLFTRSGVNEMVDLLLDVHLTSICTGNVFM</sequence>
<gene>
    <name evidence="1" type="ORF">UFOPK3785_01889</name>
</gene>
<name>A0A6J7LE79_9ZZZZ</name>
<accession>A0A6J7LE79</accession>
<reference evidence="1" key="1">
    <citation type="submission" date="2020-05" db="EMBL/GenBank/DDBJ databases">
        <authorList>
            <person name="Chiriac C."/>
            <person name="Salcher M."/>
            <person name="Ghai R."/>
            <person name="Kavagutti S V."/>
        </authorList>
    </citation>
    <scope>NUCLEOTIDE SEQUENCE</scope>
</reference>
<dbReference type="AlphaFoldDB" id="A0A6J7LE79"/>
<dbReference type="EMBL" id="CAFBNJ010000148">
    <property type="protein sequence ID" value="CAB4965392.1"/>
    <property type="molecule type" value="Genomic_DNA"/>
</dbReference>
<evidence type="ECO:0000313" key="1">
    <source>
        <dbReference type="EMBL" id="CAB4965392.1"/>
    </source>
</evidence>